<feature type="compositionally biased region" description="Basic and acidic residues" evidence="1">
    <location>
        <begin position="46"/>
        <end position="55"/>
    </location>
</feature>
<dbReference type="InterPro" id="IPR002156">
    <property type="entry name" value="RNaseH_domain"/>
</dbReference>
<comment type="caution">
    <text evidence="3">The sequence shown here is derived from an EMBL/GenBank/DDBJ whole genome shotgun (WGS) entry which is preliminary data.</text>
</comment>
<dbReference type="PANTHER" id="PTHR47723">
    <property type="entry name" value="OS05G0353850 PROTEIN"/>
    <property type="match status" value="1"/>
</dbReference>
<evidence type="ECO:0000313" key="3">
    <source>
        <dbReference type="EMBL" id="KAK8562466.1"/>
    </source>
</evidence>
<evidence type="ECO:0000313" key="4">
    <source>
        <dbReference type="Proteomes" id="UP001472677"/>
    </source>
</evidence>
<dbReference type="Pfam" id="PF13456">
    <property type="entry name" value="RVT_3"/>
    <property type="match status" value="1"/>
</dbReference>
<sequence length="476" mass="52782">MSVSLKFSTASVSTTNQLNGRPSDDVVQVDTPRMLERLASPVDPANLHESKKVKSDNPSGDSGVDVCDMEADVVPEPASLRTVPLVNEGIDAKFDGVKNKASVEVHESIGVSQRKGNASYAQVIETGSNIDGWFADEQSLNTEDVIVLDEDCVITEEGDYPTIKFFKRVNDQDHDNWKDFLMSAWDSESDLPSALNDMKPKMGPLLNRVVGNRTPNHPNALVVDMIDEHGQWRWDLFDHLLPCDLLLRIATVKPLLGVSYDYPSWLVGANQEFSIRSIVVVCQGKLYGPLEPICSAIADFTSLPQVNSEYCDTIYSHSLRMAETGLHGPAQTRAIAATLSLDGRTESWCKPLPGWCKLNIDGAVRRGSYITTCGAWSLKIQHLMVETDCLEAYRLIMEPDATHDGSTLLPYILELIFHTWEVKLQHVRRCSDALDDRMAKMASNSDLIARRFLDPPSNCQDILVEEAMKETVSGLS</sequence>
<organism evidence="3 4">
    <name type="scientific">Hibiscus sabdariffa</name>
    <name type="common">roselle</name>
    <dbReference type="NCBI Taxonomy" id="183260"/>
    <lineage>
        <taxon>Eukaryota</taxon>
        <taxon>Viridiplantae</taxon>
        <taxon>Streptophyta</taxon>
        <taxon>Embryophyta</taxon>
        <taxon>Tracheophyta</taxon>
        <taxon>Spermatophyta</taxon>
        <taxon>Magnoliopsida</taxon>
        <taxon>eudicotyledons</taxon>
        <taxon>Gunneridae</taxon>
        <taxon>Pentapetalae</taxon>
        <taxon>rosids</taxon>
        <taxon>malvids</taxon>
        <taxon>Malvales</taxon>
        <taxon>Malvaceae</taxon>
        <taxon>Malvoideae</taxon>
        <taxon>Hibiscus</taxon>
    </lineage>
</organism>
<keyword evidence="4" id="KW-1185">Reference proteome</keyword>
<name>A0ABR2EKE9_9ROSI</name>
<evidence type="ECO:0000259" key="2">
    <source>
        <dbReference type="Pfam" id="PF13456"/>
    </source>
</evidence>
<feature type="domain" description="RNase H type-1" evidence="2">
    <location>
        <begin position="375"/>
        <end position="441"/>
    </location>
</feature>
<feature type="region of interest" description="Disordered" evidence="1">
    <location>
        <begin position="1"/>
        <end position="63"/>
    </location>
</feature>
<feature type="compositionally biased region" description="Polar residues" evidence="1">
    <location>
        <begin position="1"/>
        <end position="20"/>
    </location>
</feature>
<dbReference type="Proteomes" id="UP001472677">
    <property type="component" value="Unassembled WGS sequence"/>
</dbReference>
<dbReference type="EMBL" id="JBBPBM010000012">
    <property type="protein sequence ID" value="KAK8562466.1"/>
    <property type="molecule type" value="Genomic_DNA"/>
</dbReference>
<gene>
    <name evidence="3" type="ORF">V6N12_010544</name>
</gene>
<reference evidence="3 4" key="1">
    <citation type="journal article" date="2024" name="G3 (Bethesda)">
        <title>Genome assembly of Hibiscus sabdariffa L. provides insights into metabolisms of medicinal natural products.</title>
        <authorList>
            <person name="Kim T."/>
        </authorList>
    </citation>
    <scope>NUCLEOTIDE SEQUENCE [LARGE SCALE GENOMIC DNA]</scope>
    <source>
        <strain evidence="3">TK-2024</strain>
        <tissue evidence="3">Old leaves</tissue>
    </source>
</reference>
<proteinExistence type="predicted"/>
<dbReference type="PANTHER" id="PTHR47723:SF19">
    <property type="entry name" value="POLYNUCLEOTIDYL TRANSFERASE, RIBONUCLEASE H-LIKE SUPERFAMILY PROTEIN"/>
    <property type="match status" value="1"/>
</dbReference>
<accession>A0ABR2EKE9</accession>
<dbReference type="InterPro" id="IPR053151">
    <property type="entry name" value="RNase_H-like"/>
</dbReference>
<evidence type="ECO:0000256" key="1">
    <source>
        <dbReference type="SAM" id="MobiDB-lite"/>
    </source>
</evidence>
<protein>
    <recommendedName>
        <fullName evidence="2">RNase H type-1 domain-containing protein</fullName>
    </recommendedName>
</protein>